<evidence type="ECO:0000313" key="4">
    <source>
        <dbReference type="Proteomes" id="UP001209570"/>
    </source>
</evidence>
<evidence type="ECO:0000313" key="3">
    <source>
        <dbReference type="EMBL" id="KAJ0396950.1"/>
    </source>
</evidence>
<accession>A0AAD5LD87</accession>
<keyword evidence="4" id="KW-1185">Reference proteome</keyword>
<dbReference type="EMBL" id="JAKCXM010000273">
    <property type="protein sequence ID" value="KAJ0396950.1"/>
    <property type="molecule type" value="Genomic_DNA"/>
</dbReference>
<reference evidence="3" key="1">
    <citation type="submission" date="2021-12" db="EMBL/GenBank/DDBJ databases">
        <title>Prjna785345.</title>
        <authorList>
            <person name="Rujirawat T."/>
            <person name="Krajaejun T."/>
        </authorList>
    </citation>
    <scope>NUCLEOTIDE SEQUENCE</scope>
    <source>
        <strain evidence="3">Pi057C3</strain>
    </source>
</reference>
<proteinExistence type="predicted"/>
<keyword evidence="2" id="KW-0732">Signal</keyword>
<dbReference type="Proteomes" id="UP001209570">
    <property type="component" value="Unassembled WGS sequence"/>
</dbReference>
<comment type="caution">
    <text evidence="3">The sequence shown here is derived from an EMBL/GenBank/DDBJ whole genome shotgun (WGS) entry which is preliminary data.</text>
</comment>
<sequence>MRVLSLTTLVFAATATLVAADGSRSGSFKSPHDHGSAAGSHGGGTVARPPRPVEHRSNGSDSGSWAGDVPHRRWNGSGSGGEHRPKKPRACGPPPPPTASVDGSGSGWNHTARGDAKRARGHRQANGSHGGELFDCGDFNASSGSDDEAIREPRGARATPVPAPTSGAASSWAVSLVAAMATTCAAFAALA</sequence>
<evidence type="ECO:0000256" key="2">
    <source>
        <dbReference type="SAM" id="SignalP"/>
    </source>
</evidence>
<evidence type="ECO:0000256" key="1">
    <source>
        <dbReference type="SAM" id="MobiDB-lite"/>
    </source>
</evidence>
<feature type="signal peptide" evidence="2">
    <location>
        <begin position="1"/>
        <end position="20"/>
    </location>
</feature>
<feature type="region of interest" description="Disordered" evidence="1">
    <location>
        <begin position="22"/>
        <end position="164"/>
    </location>
</feature>
<protein>
    <submittedName>
        <fullName evidence="3">Uncharacterized protein</fullName>
    </submittedName>
</protein>
<organism evidence="3 4">
    <name type="scientific">Pythium insidiosum</name>
    <name type="common">Pythiosis disease agent</name>
    <dbReference type="NCBI Taxonomy" id="114742"/>
    <lineage>
        <taxon>Eukaryota</taxon>
        <taxon>Sar</taxon>
        <taxon>Stramenopiles</taxon>
        <taxon>Oomycota</taxon>
        <taxon>Peronosporomycetes</taxon>
        <taxon>Pythiales</taxon>
        <taxon>Pythiaceae</taxon>
        <taxon>Pythium</taxon>
    </lineage>
</organism>
<gene>
    <name evidence="3" type="ORF">P43SY_003653</name>
</gene>
<feature type="chain" id="PRO_5042133096" evidence="2">
    <location>
        <begin position="21"/>
        <end position="191"/>
    </location>
</feature>
<name>A0AAD5LD87_PYTIN</name>
<dbReference type="AlphaFoldDB" id="A0AAD5LD87"/>